<name>A0A845M4Q2_9RHOB</name>
<feature type="region of interest" description="Disordered" evidence="1">
    <location>
        <begin position="1"/>
        <end position="20"/>
    </location>
</feature>
<comment type="caution">
    <text evidence="2">The sequence shown here is derived from an EMBL/GenBank/DDBJ whole genome shotgun (WGS) entry which is preliminary data.</text>
</comment>
<keyword evidence="3" id="KW-1185">Reference proteome</keyword>
<sequence length="299" mass="33484">MALYKGKCPQHERNTQCPRSTFHSPASYHTWLSDIVDSAEEYESEARAEDVNDDLPAALMLNDVEMAEKIFDAMDYSAAYLHVANVYLESFDAWAGEALGETRPAWRTVYFTGGGQRRERYRADSCGFTWAAMESPREYNFETDRLFVNASAAFCKRLFAMSKADDHATLARVIADRFTPCSGFAPFYSADLGAWLAKPLADWDHNELGTLLIACLELCNADEDSLMYDVIEGETGFHALEMGMDFDKLQASINAALVEKLYNVATDDPDEAATIKAEFPEVFARIVARDPDMFEGVSQ</sequence>
<evidence type="ECO:0000256" key="1">
    <source>
        <dbReference type="SAM" id="MobiDB-lite"/>
    </source>
</evidence>
<gene>
    <name evidence="2" type="ORF">GQE99_06590</name>
</gene>
<protein>
    <submittedName>
        <fullName evidence="2">Uncharacterized protein</fullName>
    </submittedName>
</protein>
<evidence type="ECO:0000313" key="2">
    <source>
        <dbReference type="EMBL" id="MZR12687.1"/>
    </source>
</evidence>
<dbReference type="Proteomes" id="UP000467322">
    <property type="component" value="Unassembled WGS sequence"/>
</dbReference>
<reference evidence="2 3" key="1">
    <citation type="submission" date="2019-12" db="EMBL/GenBank/DDBJ databases">
        <title>Maritimibacter sp. nov. sp. isolated from sea sand.</title>
        <authorList>
            <person name="Kim J."/>
            <person name="Jeong S.E."/>
            <person name="Jung H.S."/>
            <person name="Jeon C.O."/>
        </authorList>
    </citation>
    <scope>NUCLEOTIDE SEQUENCE [LARGE SCALE GENOMIC DNA]</scope>
    <source>
        <strain evidence="2 3">DP07</strain>
    </source>
</reference>
<organism evidence="2 3">
    <name type="scientific">Maritimibacter harenae</name>
    <dbReference type="NCBI Taxonomy" id="2606218"/>
    <lineage>
        <taxon>Bacteria</taxon>
        <taxon>Pseudomonadati</taxon>
        <taxon>Pseudomonadota</taxon>
        <taxon>Alphaproteobacteria</taxon>
        <taxon>Rhodobacterales</taxon>
        <taxon>Roseobacteraceae</taxon>
        <taxon>Maritimibacter</taxon>
    </lineage>
</organism>
<dbReference type="AlphaFoldDB" id="A0A845M4Q2"/>
<evidence type="ECO:0000313" key="3">
    <source>
        <dbReference type="Proteomes" id="UP000467322"/>
    </source>
</evidence>
<dbReference type="EMBL" id="WTUX01000010">
    <property type="protein sequence ID" value="MZR12687.1"/>
    <property type="molecule type" value="Genomic_DNA"/>
</dbReference>
<accession>A0A845M4Q2</accession>
<dbReference type="RefSeq" id="WP_161350790.1">
    <property type="nucleotide sequence ID" value="NZ_WTUX01000010.1"/>
</dbReference>
<proteinExistence type="predicted"/>